<evidence type="ECO:0000313" key="2">
    <source>
        <dbReference type="Proteomes" id="UP000326729"/>
    </source>
</evidence>
<proteinExistence type="predicted"/>
<gene>
    <name evidence="1" type="ORF">PS659_04812</name>
</gene>
<accession>A0A5E6WM79</accession>
<protein>
    <submittedName>
        <fullName evidence="1">Uncharacterized protein</fullName>
    </submittedName>
</protein>
<sequence>MSIELKAGATGPVLICHGAEHVLNIAAAEDNPWIDQGISLNPEPGDSLSIVAEPALGEYQKFLADGGQWKLKCPADGTDVDFNLQLQSEFSAQPYKVPFRLGDFRREILDERPPISAPVVGDKVVAAVQVGSFYTKKELENVEVEWLYDWKPVDRVPTGHSGWSSFVHQVLTAGEHQIMASVHSPYDDRPRKYIFPINVYLGSPWEQASLFINGERVAWNSPSVVLFRGQPNEVRIEAPFLQEKDISLGLMNPDGLSIEAAPAFEAWVPVPDGRTTWVVTPAGNKSGRITLKLSSKETAQAWEIPCAVLSLNLADEADVLVDGVEVPPTGNWFIRDKAQTVTLTVKSGSPLAGLPVTLSCVIKSGLNVSDVKSVPDFDSEQTTYSWAVTGNTGSGTFLLSLSGKGMTTPITLLDNTLLSNNLSDEATFSLDGATIPVGGAIFLGGDTKELNLAYKNGGFLVHAPLRLSMEPKSGLSPNDISSKPPLMQVVTAHNWMVTAAEAKWGTFDLVASFDDERAEIRTPTLQLMGDIRTELELWFKGRLVQSNDLLFPIRGDVSSLMLKLKPGSLIKTLQVKPEWGYHPPFGVELVPNVGVVRTVDSITGASWNLHCGNFPSVQGSFSIRFNFIDPMLPGFELSFILDPVS</sequence>
<reference evidence="1 2" key="1">
    <citation type="submission" date="2019-09" db="EMBL/GenBank/DDBJ databases">
        <authorList>
            <person name="Chandra G."/>
            <person name="Truman W A."/>
        </authorList>
    </citation>
    <scope>NUCLEOTIDE SEQUENCE [LARGE SCALE GENOMIC DNA]</scope>
    <source>
        <strain evidence="1">PS659</strain>
    </source>
</reference>
<name>A0A5E6WM79_PSEFL</name>
<dbReference type="RefSeq" id="WP_150718380.1">
    <property type="nucleotide sequence ID" value="NZ_CABVGY010000033.1"/>
</dbReference>
<dbReference type="EMBL" id="CABVGY010000033">
    <property type="protein sequence ID" value="VVN29750.1"/>
    <property type="molecule type" value="Genomic_DNA"/>
</dbReference>
<evidence type="ECO:0000313" key="1">
    <source>
        <dbReference type="EMBL" id="VVN29750.1"/>
    </source>
</evidence>
<organism evidence="1 2">
    <name type="scientific">Pseudomonas fluorescens</name>
    <dbReference type="NCBI Taxonomy" id="294"/>
    <lineage>
        <taxon>Bacteria</taxon>
        <taxon>Pseudomonadati</taxon>
        <taxon>Pseudomonadota</taxon>
        <taxon>Gammaproteobacteria</taxon>
        <taxon>Pseudomonadales</taxon>
        <taxon>Pseudomonadaceae</taxon>
        <taxon>Pseudomonas</taxon>
    </lineage>
</organism>
<dbReference type="OrthoDB" id="6772723at2"/>
<dbReference type="AlphaFoldDB" id="A0A5E6WM79"/>
<dbReference type="Proteomes" id="UP000326729">
    <property type="component" value="Unassembled WGS sequence"/>
</dbReference>